<dbReference type="InterPro" id="IPR015168">
    <property type="entry name" value="SsuA/THI5"/>
</dbReference>
<dbReference type="RefSeq" id="WP_046108689.1">
    <property type="nucleotide sequence ID" value="NZ_JZEX01000108.1"/>
</dbReference>
<feature type="chain" id="PRO_5002486644" evidence="1">
    <location>
        <begin position="28"/>
        <end position="342"/>
    </location>
</feature>
<gene>
    <name evidence="3" type="ORF">VE25_11135</name>
</gene>
<dbReference type="PATRIC" id="fig|443610.3.peg.431"/>
<feature type="domain" description="SsuA/THI5-like" evidence="2">
    <location>
        <begin position="79"/>
        <end position="203"/>
    </location>
</feature>
<dbReference type="Pfam" id="PF09084">
    <property type="entry name" value="NMT1"/>
    <property type="match status" value="1"/>
</dbReference>
<comment type="caution">
    <text evidence="3">The sequence shown here is derived from an EMBL/GenBank/DDBJ whole genome shotgun (WGS) entry which is preliminary data.</text>
</comment>
<protein>
    <submittedName>
        <fullName evidence="3">ABC transporter</fullName>
    </submittedName>
</protein>
<dbReference type="Proteomes" id="UP000033632">
    <property type="component" value="Unassembled WGS sequence"/>
</dbReference>
<accession>A0A0F5FU70</accession>
<dbReference type="Gene3D" id="3.40.190.10">
    <property type="entry name" value="Periplasmic binding protein-like II"/>
    <property type="match status" value="2"/>
</dbReference>
<name>A0A0F5FU70_9HYPH</name>
<evidence type="ECO:0000256" key="1">
    <source>
        <dbReference type="SAM" id="SignalP"/>
    </source>
</evidence>
<reference evidence="3 4" key="1">
    <citation type="submission" date="2015-03" db="EMBL/GenBank/DDBJ databases">
        <authorList>
            <person name="Hassan Y.I."/>
            <person name="Lepp D."/>
            <person name="Li X.-Z."/>
            <person name="Zhou T."/>
        </authorList>
    </citation>
    <scope>NUCLEOTIDE SEQUENCE [LARGE SCALE GENOMIC DNA]</scope>
    <source>
        <strain evidence="3 4">BD-c194</strain>
    </source>
</reference>
<keyword evidence="4" id="KW-1185">Reference proteome</keyword>
<evidence type="ECO:0000313" key="3">
    <source>
        <dbReference type="EMBL" id="KKB11722.1"/>
    </source>
</evidence>
<dbReference type="PANTHER" id="PTHR30024">
    <property type="entry name" value="ALIPHATIC SULFONATES-BINDING PROTEIN-RELATED"/>
    <property type="match status" value="1"/>
</dbReference>
<dbReference type="PANTHER" id="PTHR30024:SF48">
    <property type="entry name" value="ABC TRANSPORTER SUBSTRATE-BINDING PROTEIN"/>
    <property type="match status" value="1"/>
</dbReference>
<evidence type="ECO:0000313" key="4">
    <source>
        <dbReference type="Proteomes" id="UP000033632"/>
    </source>
</evidence>
<keyword evidence="1" id="KW-0732">Signal</keyword>
<feature type="signal peptide" evidence="1">
    <location>
        <begin position="1"/>
        <end position="27"/>
    </location>
</feature>
<dbReference type="STRING" id="443610.VE25_11135"/>
<proteinExistence type="predicted"/>
<dbReference type="EMBL" id="JZEX01000108">
    <property type="protein sequence ID" value="KKB11722.1"/>
    <property type="molecule type" value="Genomic_DNA"/>
</dbReference>
<sequence>MTLKFTRIGPLAALAFAAALGLDAAHANDPAPLLSEIPPGTKLVIGDPQTQKALEVSGLIDELTFEVEWVNISGGPQTSEAFRARALDVGSVAEIPSIFANWNNLPVRNIAYRERRDPIAHPIYQFGIAPGVEVKTLEDFRGKRIAFSPGQAQGALVLRALQAAGLSKSDVTLVELPSTGDVYPVALASKQVDIAPIGGVNIRRYLAQYGRDGATTISHGLRDDPGHLYSPQWVLDDPAKAAALAQYVGLWARATRWVNENPQVWIDEYYVKDQGLTRDDGEYIVEQTGEQVVPTTWDEVVARHQQTIDLLAEELGYQPYSAEQIFDRRFEPIAGAAFAAAR</sequence>
<dbReference type="AlphaFoldDB" id="A0A0F5FU70"/>
<dbReference type="OrthoDB" id="7374754at2"/>
<dbReference type="SUPFAM" id="SSF53850">
    <property type="entry name" value="Periplasmic binding protein-like II"/>
    <property type="match status" value="1"/>
</dbReference>
<organism evidence="3 4">
    <name type="scientific">Devosia geojensis</name>
    <dbReference type="NCBI Taxonomy" id="443610"/>
    <lineage>
        <taxon>Bacteria</taxon>
        <taxon>Pseudomonadati</taxon>
        <taxon>Pseudomonadota</taxon>
        <taxon>Alphaproteobacteria</taxon>
        <taxon>Hyphomicrobiales</taxon>
        <taxon>Devosiaceae</taxon>
        <taxon>Devosia</taxon>
    </lineage>
</organism>
<evidence type="ECO:0000259" key="2">
    <source>
        <dbReference type="Pfam" id="PF09084"/>
    </source>
</evidence>